<dbReference type="AlphaFoldDB" id="A0A813KZI8"/>
<evidence type="ECO:0000256" key="1">
    <source>
        <dbReference type="SAM" id="MobiDB-lite"/>
    </source>
</evidence>
<feature type="non-terminal residue" evidence="2">
    <location>
        <position position="1"/>
    </location>
</feature>
<accession>A0A813KZI8</accession>
<name>A0A813KZI8_POLGL</name>
<reference evidence="2" key="1">
    <citation type="submission" date="2021-02" db="EMBL/GenBank/DDBJ databases">
        <authorList>
            <person name="Dougan E. K."/>
            <person name="Rhodes N."/>
            <person name="Thang M."/>
            <person name="Chan C."/>
        </authorList>
    </citation>
    <scope>NUCLEOTIDE SEQUENCE</scope>
</reference>
<sequence length="225" mass="23710">WYGYSPEDLQQQQLAAQQAAAVAAVAAAERSQGRTQPALAQPAQRQPPSLHRWPAQTPVQQRAQPHLSTPQQLSRELPRRDSTGVAPGAVQSQMINALSQGIRTFAAQGRSLVAPVASQASRTAAGPSACSPRLEERPPQSGSTIGLHRTQSPIGLNRPARVSSVASAQTARATHSGSPIGSYEAARFQTQQGQIRRGSLSGGMSSRLSPVAWDRMSSLSLAANA</sequence>
<feature type="region of interest" description="Disordered" evidence="1">
    <location>
        <begin position="28"/>
        <end position="86"/>
    </location>
</feature>
<organism evidence="2 3">
    <name type="scientific">Polarella glacialis</name>
    <name type="common">Dinoflagellate</name>
    <dbReference type="NCBI Taxonomy" id="89957"/>
    <lineage>
        <taxon>Eukaryota</taxon>
        <taxon>Sar</taxon>
        <taxon>Alveolata</taxon>
        <taxon>Dinophyceae</taxon>
        <taxon>Suessiales</taxon>
        <taxon>Suessiaceae</taxon>
        <taxon>Polarella</taxon>
    </lineage>
</organism>
<evidence type="ECO:0000313" key="3">
    <source>
        <dbReference type="Proteomes" id="UP000626109"/>
    </source>
</evidence>
<feature type="compositionally biased region" description="Low complexity" evidence="1">
    <location>
        <begin position="36"/>
        <end position="48"/>
    </location>
</feature>
<feature type="region of interest" description="Disordered" evidence="1">
    <location>
        <begin position="116"/>
        <end position="158"/>
    </location>
</feature>
<dbReference type="EMBL" id="CAJNNW010032436">
    <property type="protein sequence ID" value="CAE8713054.1"/>
    <property type="molecule type" value="Genomic_DNA"/>
</dbReference>
<evidence type="ECO:0000313" key="2">
    <source>
        <dbReference type="EMBL" id="CAE8713054.1"/>
    </source>
</evidence>
<proteinExistence type="predicted"/>
<gene>
    <name evidence="2" type="ORF">PGLA2088_LOCUS37319</name>
</gene>
<protein>
    <submittedName>
        <fullName evidence="2">Uncharacterized protein</fullName>
    </submittedName>
</protein>
<dbReference type="Proteomes" id="UP000626109">
    <property type="component" value="Unassembled WGS sequence"/>
</dbReference>
<comment type="caution">
    <text evidence="2">The sequence shown here is derived from an EMBL/GenBank/DDBJ whole genome shotgun (WGS) entry which is preliminary data.</text>
</comment>
<feature type="compositionally biased region" description="Polar residues" evidence="1">
    <location>
        <begin position="57"/>
        <end position="74"/>
    </location>
</feature>
<feature type="compositionally biased region" description="Polar residues" evidence="1">
    <location>
        <begin position="140"/>
        <end position="154"/>
    </location>
</feature>